<dbReference type="InterPro" id="IPR005133">
    <property type="entry name" value="PhaG_MnhG_YufB"/>
</dbReference>
<feature type="transmembrane region" description="Helical" evidence="3">
    <location>
        <begin position="42"/>
        <end position="63"/>
    </location>
</feature>
<dbReference type="Pfam" id="PF03334">
    <property type="entry name" value="PhaG_MnhG_YufB"/>
    <property type="match status" value="1"/>
</dbReference>
<dbReference type="AlphaFoldDB" id="Q8FMD5"/>
<dbReference type="NCBIfam" id="NF009238">
    <property type="entry name" value="PRK12592.1"/>
    <property type="match status" value="1"/>
</dbReference>
<evidence type="ECO:0000256" key="3">
    <source>
        <dbReference type="SAM" id="Phobius"/>
    </source>
</evidence>
<dbReference type="EMBL" id="BA000035">
    <property type="protein sequence ID" value="BAC19382.1"/>
    <property type="molecule type" value="Genomic_DNA"/>
</dbReference>
<dbReference type="KEGG" id="cef:CE2572"/>
<keyword evidence="3" id="KW-1133">Transmembrane helix</keyword>
<reference evidence="4 5" key="1">
    <citation type="journal article" date="2003" name="Genome Res.">
        <title>Comparative complete genome sequence analysis of the amino acid replacements responsible for the thermostability of Corynebacterium efficiens.</title>
        <authorList>
            <person name="Nishio Y."/>
            <person name="Nakamura Y."/>
            <person name="Kawarabayasi Y."/>
            <person name="Usuda Y."/>
            <person name="Kimura E."/>
            <person name="Sugimoto S."/>
            <person name="Matsui K."/>
            <person name="Yamagishi A."/>
            <person name="Kikuchi H."/>
            <person name="Ikeo K."/>
            <person name="Gojobori T."/>
        </authorList>
    </citation>
    <scope>NUCLEOTIDE SEQUENCE [LARGE SCALE GENOMIC DNA]</scope>
    <source>
        <strain evidence="5">DSM 44549 / YS-314 / AJ 12310 / JCM 11189 / NBRC 100395</strain>
    </source>
</reference>
<feature type="transmembrane region" description="Helical" evidence="3">
    <location>
        <begin position="6"/>
        <end position="30"/>
    </location>
</feature>
<dbReference type="RefSeq" id="WP_011075988.1">
    <property type="nucleotide sequence ID" value="NC_004369.1"/>
</dbReference>
<dbReference type="OrthoDB" id="3214257at2"/>
<proteinExistence type="inferred from homology"/>
<keyword evidence="3" id="KW-0812">Transmembrane</keyword>
<evidence type="ECO:0000313" key="5">
    <source>
        <dbReference type="Proteomes" id="UP000001409"/>
    </source>
</evidence>
<dbReference type="PANTHER" id="PTHR34703">
    <property type="entry name" value="ANTIPORTER SUBUNIT MNHG2-RELATED"/>
    <property type="match status" value="1"/>
</dbReference>
<keyword evidence="3" id="KW-0472">Membrane</keyword>
<dbReference type="Proteomes" id="UP000001409">
    <property type="component" value="Chromosome"/>
</dbReference>
<evidence type="ECO:0000256" key="1">
    <source>
        <dbReference type="ARBA" id="ARBA00008404"/>
    </source>
</evidence>
<dbReference type="HOGENOM" id="CLU_121334_0_5_11"/>
<feature type="region of interest" description="Disordered" evidence="2">
    <location>
        <begin position="107"/>
        <end position="127"/>
    </location>
</feature>
<name>Q8FMD5_COREF</name>
<dbReference type="PANTHER" id="PTHR34703:SF1">
    <property type="entry name" value="ANTIPORTER SUBUNIT MNHG2-RELATED"/>
    <property type="match status" value="1"/>
</dbReference>
<dbReference type="eggNOG" id="COG1320">
    <property type="taxonomic scope" value="Bacteria"/>
</dbReference>
<feature type="transmembrane region" description="Helical" evidence="3">
    <location>
        <begin position="75"/>
        <end position="93"/>
    </location>
</feature>
<comment type="similarity">
    <text evidence="1">Belongs to the CPA3 antiporters (TC 2.A.63) subunit G family.</text>
</comment>
<dbReference type="GO" id="GO:0015385">
    <property type="term" value="F:sodium:proton antiporter activity"/>
    <property type="evidence" value="ECO:0007669"/>
    <property type="project" value="TreeGrafter"/>
</dbReference>
<accession>Q8FMD5</accession>
<sequence length="127" mass="13854">MTIQLFTDIISLIFILTGAVLSFSAAVGLVRFRDTMSRVHAITKPQTTGLILTVVGALIRMLGHEDFDFSMRGDMGILVLLILFAMLTSPVTAQRVGRVSRREGLYGEKDTLSRNDAPADRGVKKSG</sequence>
<evidence type="ECO:0000256" key="2">
    <source>
        <dbReference type="SAM" id="MobiDB-lite"/>
    </source>
</evidence>
<dbReference type="STRING" id="196164.gene:10743019"/>
<evidence type="ECO:0000313" key="4">
    <source>
        <dbReference type="EMBL" id="BAC19382.1"/>
    </source>
</evidence>
<keyword evidence="5" id="KW-1185">Reference proteome</keyword>
<organism evidence="4 5">
    <name type="scientific">Corynebacterium efficiens (strain DSM 44549 / YS-314 / AJ 12310 / JCM 11189 / NBRC 100395)</name>
    <dbReference type="NCBI Taxonomy" id="196164"/>
    <lineage>
        <taxon>Bacteria</taxon>
        <taxon>Bacillati</taxon>
        <taxon>Actinomycetota</taxon>
        <taxon>Actinomycetes</taxon>
        <taxon>Mycobacteriales</taxon>
        <taxon>Corynebacteriaceae</taxon>
        <taxon>Corynebacterium</taxon>
    </lineage>
</organism>
<protein>
    <submittedName>
        <fullName evidence="4">Uncharacterized protein</fullName>
    </submittedName>
</protein>